<dbReference type="EMBL" id="CFOH01001569">
    <property type="protein sequence ID" value="CFE87764.1"/>
    <property type="molecule type" value="Genomic_DNA"/>
</dbReference>
<reference evidence="2 3" key="1">
    <citation type="submission" date="2015-03" db="EMBL/GenBank/DDBJ databases">
        <authorList>
            <consortium name="Pathogen Informatics"/>
        </authorList>
    </citation>
    <scope>NUCLEOTIDE SEQUENCE [LARGE SCALE GENOMIC DNA]</scope>
    <source>
        <strain evidence="2 3">H09601792</strain>
    </source>
</reference>
<dbReference type="AlphaFoldDB" id="A0A654TUU9"/>
<evidence type="ECO:0000313" key="2">
    <source>
        <dbReference type="EMBL" id="CFE87764.1"/>
    </source>
</evidence>
<feature type="compositionally biased region" description="Low complexity" evidence="1">
    <location>
        <begin position="19"/>
        <end position="40"/>
    </location>
</feature>
<feature type="region of interest" description="Disordered" evidence="1">
    <location>
        <begin position="17"/>
        <end position="73"/>
    </location>
</feature>
<protein>
    <submittedName>
        <fullName evidence="2">Uncharacterized protein</fullName>
    </submittedName>
</protein>
<proteinExistence type="predicted"/>
<sequence>MCSWALLVEYAIAPRTARSAGVGSSSNSSAWSGWTATTAASKRRDGPSPAPTNTPSGSRRSECTGVRVDTSSS</sequence>
<name>A0A654TUU9_MYCTX</name>
<dbReference type="Proteomes" id="UP000046947">
    <property type="component" value="Unassembled WGS sequence"/>
</dbReference>
<organism evidence="2 3">
    <name type="scientific">Mycobacterium tuberculosis</name>
    <dbReference type="NCBI Taxonomy" id="1773"/>
    <lineage>
        <taxon>Bacteria</taxon>
        <taxon>Bacillati</taxon>
        <taxon>Actinomycetota</taxon>
        <taxon>Actinomycetes</taxon>
        <taxon>Mycobacteriales</taxon>
        <taxon>Mycobacteriaceae</taxon>
        <taxon>Mycobacterium</taxon>
        <taxon>Mycobacterium tuberculosis complex</taxon>
    </lineage>
</organism>
<evidence type="ECO:0000313" key="3">
    <source>
        <dbReference type="Proteomes" id="UP000046947"/>
    </source>
</evidence>
<accession>A0A654TUU9</accession>
<evidence type="ECO:0000256" key="1">
    <source>
        <dbReference type="SAM" id="MobiDB-lite"/>
    </source>
</evidence>
<gene>
    <name evidence="2" type="ORF">ERS007688_04654</name>
</gene>